<proteinExistence type="inferred from homology"/>
<dbReference type="OrthoDB" id="838391at2759"/>
<name>A0A565B2D7_9BRAS</name>
<comment type="similarity">
    <text evidence="1">Belongs to the ARG7 family.</text>
</comment>
<dbReference type="Proteomes" id="UP000489600">
    <property type="component" value="Unassembled WGS sequence"/>
</dbReference>
<dbReference type="PANTHER" id="PTHR31374">
    <property type="entry name" value="AUXIN-INDUCED PROTEIN-LIKE-RELATED"/>
    <property type="match status" value="1"/>
</dbReference>
<keyword evidence="5" id="KW-1185">Reference proteome</keyword>
<dbReference type="InterPro" id="IPR003676">
    <property type="entry name" value="SAUR_fam"/>
</dbReference>
<comment type="caution">
    <text evidence="4">The sequence shown here is derived from an EMBL/GenBank/DDBJ whole genome shotgun (WGS) entry which is preliminary data.</text>
</comment>
<accession>A0A565B2D7</accession>
<evidence type="ECO:0000313" key="5">
    <source>
        <dbReference type="Proteomes" id="UP000489600"/>
    </source>
</evidence>
<keyword evidence="2" id="KW-0217">Developmental protein</keyword>
<sequence length="147" mass="16096">MKPLIRRLSQIADSSSESSLCNQIRRRDVHQPTLANSPSSVYLVKRATTASSVPSGHVPVNVGDEMERFVVSAELINHPVFVGLLNRSGNEYGYAQRGVLHIPCNVLVFERVVEILRSGIAEFSDLPEIVASLSGDDLSLWLPGITE</sequence>
<evidence type="ECO:0000256" key="1">
    <source>
        <dbReference type="ARBA" id="ARBA00006974"/>
    </source>
</evidence>
<dbReference type="EMBL" id="CABITT030000002">
    <property type="protein sequence ID" value="VVA95828.1"/>
    <property type="molecule type" value="Genomic_DNA"/>
</dbReference>
<protein>
    <submittedName>
        <fullName evidence="4">Uncharacterized protein</fullName>
    </submittedName>
</protein>
<dbReference type="GO" id="GO:0009733">
    <property type="term" value="P:response to auxin"/>
    <property type="evidence" value="ECO:0007669"/>
    <property type="project" value="InterPro"/>
</dbReference>
<gene>
    <name evidence="4" type="ORF">ANE_LOCUS6273</name>
</gene>
<evidence type="ECO:0000256" key="2">
    <source>
        <dbReference type="ARBA" id="ARBA00022473"/>
    </source>
</evidence>
<keyword evidence="3" id="KW-0341">Growth regulation</keyword>
<dbReference type="Pfam" id="PF02519">
    <property type="entry name" value="Auxin_inducible"/>
    <property type="match status" value="1"/>
</dbReference>
<dbReference type="AlphaFoldDB" id="A0A565B2D7"/>
<evidence type="ECO:0000256" key="3">
    <source>
        <dbReference type="ARBA" id="ARBA00022604"/>
    </source>
</evidence>
<reference evidence="4" key="1">
    <citation type="submission" date="2019-07" db="EMBL/GenBank/DDBJ databases">
        <authorList>
            <person name="Dittberner H."/>
        </authorList>
    </citation>
    <scope>NUCLEOTIDE SEQUENCE [LARGE SCALE GENOMIC DNA]</scope>
</reference>
<organism evidence="4 5">
    <name type="scientific">Arabis nemorensis</name>
    <dbReference type="NCBI Taxonomy" id="586526"/>
    <lineage>
        <taxon>Eukaryota</taxon>
        <taxon>Viridiplantae</taxon>
        <taxon>Streptophyta</taxon>
        <taxon>Embryophyta</taxon>
        <taxon>Tracheophyta</taxon>
        <taxon>Spermatophyta</taxon>
        <taxon>Magnoliopsida</taxon>
        <taxon>eudicotyledons</taxon>
        <taxon>Gunneridae</taxon>
        <taxon>Pentapetalae</taxon>
        <taxon>rosids</taxon>
        <taxon>malvids</taxon>
        <taxon>Brassicales</taxon>
        <taxon>Brassicaceae</taxon>
        <taxon>Arabideae</taxon>
        <taxon>Arabis</taxon>
    </lineage>
</organism>
<evidence type="ECO:0000313" key="4">
    <source>
        <dbReference type="EMBL" id="VVA95828.1"/>
    </source>
</evidence>
<dbReference type="PANTHER" id="PTHR31374:SF421">
    <property type="entry name" value="AUXIN-RESPONSIVE PROTEIN SAUR71"/>
    <property type="match status" value="1"/>
</dbReference>